<protein>
    <submittedName>
        <fullName evidence="1">Uncharacterized protein</fullName>
    </submittedName>
</protein>
<evidence type="ECO:0000313" key="2">
    <source>
        <dbReference type="Proteomes" id="UP000003586"/>
    </source>
</evidence>
<gene>
    <name evidence="1" type="ORF">NIASO_16840</name>
</gene>
<proteinExistence type="predicted"/>
<keyword evidence="2" id="KW-1185">Reference proteome</keyword>
<accession>W0F4C4</accession>
<dbReference type="AlphaFoldDB" id="W0F4C4"/>
<dbReference type="HOGENOM" id="CLU_3273386_0_0_10"/>
<dbReference type="KEGG" id="nso:NIASO_16840"/>
<name>W0F4C4_9BACT</name>
<evidence type="ECO:0000313" key="1">
    <source>
        <dbReference type="EMBL" id="AHF17925.1"/>
    </source>
</evidence>
<organism evidence="1 2">
    <name type="scientific">Niabella soli DSM 19437</name>
    <dbReference type="NCBI Taxonomy" id="929713"/>
    <lineage>
        <taxon>Bacteria</taxon>
        <taxon>Pseudomonadati</taxon>
        <taxon>Bacteroidota</taxon>
        <taxon>Chitinophagia</taxon>
        <taxon>Chitinophagales</taxon>
        <taxon>Chitinophagaceae</taxon>
        <taxon>Niabella</taxon>
    </lineage>
</organism>
<dbReference type="Proteomes" id="UP000003586">
    <property type="component" value="Chromosome"/>
</dbReference>
<dbReference type="EMBL" id="CP007035">
    <property type="protein sequence ID" value="AHF17925.1"/>
    <property type="molecule type" value="Genomic_DNA"/>
</dbReference>
<dbReference type="STRING" id="929713.NIASO_16840"/>
<sequence length="41" mass="4402">MENRMRNIVQEVAQIDAPFVGGLPAAGTIITLKKMVAIFTG</sequence>
<reference evidence="1 2" key="1">
    <citation type="submission" date="2013-12" db="EMBL/GenBank/DDBJ databases">
        <authorList>
            <consortium name="DOE Joint Genome Institute"/>
            <person name="Eisen J."/>
            <person name="Huntemann M."/>
            <person name="Han J."/>
            <person name="Chen A."/>
            <person name="Kyrpides N."/>
            <person name="Mavromatis K."/>
            <person name="Markowitz V."/>
            <person name="Palaniappan K."/>
            <person name="Ivanova N."/>
            <person name="Schaumberg A."/>
            <person name="Pati A."/>
            <person name="Liolios K."/>
            <person name="Nordberg H.P."/>
            <person name="Cantor M.N."/>
            <person name="Hua S.X."/>
            <person name="Woyke T."/>
        </authorList>
    </citation>
    <scope>NUCLEOTIDE SEQUENCE [LARGE SCALE GENOMIC DNA]</scope>
    <source>
        <strain evidence="2">DSM 19437</strain>
    </source>
</reference>